<dbReference type="AlphaFoldDB" id="A0A267F045"/>
<protein>
    <recommendedName>
        <fullName evidence="1">Protein kinase C-terminal domain-containing protein</fullName>
    </recommendedName>
</protein>
<accession>A0A267F045</accession>
<dbReference type="Proteomes" id="UP000215902">
    <property type="component" value="Unassembled WGS sequence"/>
</dbReference>
<name>A0A267F045_9PLAT</name>
<evidence type="ECO:0000313" key="3">
    <source>
        <dbReference type="Proteomes" id="UP000215902"/>
    </source>
</evidence>
<feature type="domain" description="Protein kinase C-terminal" evidence="1">
    <location>
        <begin position="2"/>
        <end position="44"/>
    </location>
</feature>
<evidence type="ECO:0000313" key="2">
    <source>
        <dbReference type="EMBL" id="PAA67103.1"/>
    </source>
</evidence>
<dbReference type="GO" id="GO:0005524">
    <property type="term" value="F:ATP binding"/>
    <property type="evidence" value="ECO:0007669"/>
    <property type="project" value="InterPro"/>
</dbReference>
<gene>
    <name evidence="2" type="ORF">BOX15_Mlig029245g1</name>
</gene>
<sequence length="59" mass="6388">MSPLSTEYIDSEFTREPVPQSVGRSIKISASVQEADNDFMGFSYVPPTFVDSAGLGTDL</sequence>
<dbReference type="Pfam" id="PF00433">
    <property type="entry name" value="Pkinase_C"/>
    <property type="match status" value="1"/>
</dbReference>
<comment type="caution">
    <text evidence="2">The sequence shown here is derived from an EMBL/GenBank/DDBJ whole genome shotgun (WGS) entry which is preliminary data.</text>
</comment>
<organism evidence="2 3">
    <name type="scientific">Macrostomum lignano</name>
    <dbReference type="NCBI Taxonomy" id="282301"/>
    <lineage>
        <taxon>Eukaryota</taxon>
        <taxon>Metazoa</taxon>
        <taxon>Spiralia</taxon>
        <taxon>Lophotrochozoa</taxon>
        <taxon>Platyhelminthes</taxon>
        <taxon>Rhabditophora</taxon>
        <taxon>Macrostomorpha</taxon>
        <taxon>Macrostomida</taxon>
        <taxon>Macrostomidae</taxon>
        <taxon>Macrostomum</taxon>
    </lineage>
</organism>
<dbReference type="InterPro" id="IPR017892">
    <property type="entry name" value="Pkinase_C"/>
</dbReference>
<dbReference type="GO" id="GO:0004674">
    <property type="term" value="F:protein serine/threonine kinase activity"/>
    <property type="evidence" value="ECO:0007669"/>
    <property type="project" value="InterPro"/>
</dbReference>
<keyword evidence="3" id="KW-1185">Reference proteome</keyword>
<dbReference type="OrthoDB" id="63267at2759"/>
<evidence type="ECO:0000259" key="1">
    <source>
        <dbReference type="Pfam" id="PF00433"/>
    </source>
</evidence>
<proteinExistence type="predicted"/>
<reference evidence="2 3" key="1">
    <citation type="submission" date="2017-06" db="EMBL/GenBank/DDBJ databases">
        <title>A platform for efficient transgenesis in Macrostomum lignano, a flatworm model organism for stem cell research.</title>
        <authorList>
            <person name="Berezikov E."/>
        </authorList>
    </citation>
    <scope>NUCLEOTIDE SEQUENCE [LARGE SCALE GENOMIC DNA]</scope>
    <source>
        <strain evidence="2">DV1</strain>
        <tissue evidence="2">Whole organism</tissue>
    </source>
</reference>
<dbReference type="STRING" id="282301.A0A267F045"/>
<dbReference type="EMBL" id="NIVC01001508">
    <property type="protein sequence ID" value="PAA67103.1"/>
    <property type="molecule type" value="Genomic_DNA"/>
</dbReference>